<proteinExistence type="predicted"/>
<dbReference type="RefSeq" id="WP_194029565.1">
    <property type="nucleotide sequence ID" value="NZ_JADEWZ010000014.1"/>
</dbReference>
<organism evidence="2 3">
    <name type="scientific">Lusitaniella coriacea LEGE 07157</name>
    <dbReference type="NCBI Taxonomy" id="945747"/>
    <lineage>
        <taxon>Bacteria</taxon>
        <taxon>Bacillati</taxon>
        <taxon>Cyanobacteriota</taxon>
        <taxon>Cyanophyceae</taxon>
        <taxon>Spirulinales</taxon>
        <taxon>Lusitaniellaceae</taxon>
        <taxon>Lusitaniella</taxon>
    </lineage>
</organism>
<keyword evidence="3" id="KW-1185">Reference proteome</keyword>
<gene>
    <name evidence="2" type="ORF">IQ249_11235</name>
</gene>
<feature type="transmembrane region" description="Helical" evidence="1">
    <location>
        <begin position="21"/>
        <end position="39"/>
    </location>
</feature>
<evidence type="ECO:0000313" key="3">
    <source>
        <dbReference type="Proteomes" id="UP000654482"/>
    </source>
</evidence>
<accession>A0A8J7IUE8</accession>
<evidence type="ECO:0000313" key="2">
    <source>
        <dbReference type="EMBL" id="MBE9116473.1"/>
    </source>
</evidence>
<evidence type="ECO:0000256" key="1">
    <source>
        <dbReference type="SAM" id="Phobius"/>
    </source>
</evidence>
<reference evidence="2" key="1">
    <citation type="submission" date="2020-10" db="EMBL/GenBank/DDBJ databases">
        <authorList>
            <person name="Castelo-Branco R."/>
            <person name="Eusebio N."/>
            <person name="Adriana R."/>
            <person name="Vieira A."/>
            <person name="Brugerolle De Fraissinette N."/>
            <person name="Rezende De Castro R."/>
            <person name="Schneider M.P."/>
            <person name="Vasconcelos V."/>
            <person name="Leao P.N."/>
        </authorList>
    </citation>
    <scope>NUCLEOTIDE SEQUENCE</scope>
    <source>
        <strain evidence="2">LEGE 07157</strain>
    </source>
</reference>
<keyword evidence="1" id="KW-0812">Transmembrane</keyword>
<dbReference type="AlphaFoldDB" id="A0A8J7IUE8"/>
<feature type="transmembrane region" description="Helical" evidence="1">
    <location>
        <begin position="101"/>
        <end position="125"/>
    </location>
</feature>
<name>A0A8J7IUE8_9CYAN</name>
<dbReference type="EMBL" id="JADEWZ010000014">
    <property type="protein sequence ID" value="MBE9116473.1"/>
    <property type="molecule type" value="Genomic_DNA"/>
</dbReference>
<feature type="transmembrane region" description="Helical" evidence="1">
    <location>
        <begin position="145"/>
        <end position="168"/>
    </location>
</feature>
<comment type="caution">
    <text evidence="2">The sequence shown here is derived from an EMBL/GenBank/DDBJ whole genome shotgun (WGS) entry which is preliminary data.</text>
</comment>
<dbReference type="Proteomes" id="UP000654482">
    <property type="component" value="Unassembled WGS sequence"/>
</dbReference>
<feature type="transmembrane region" description="Helical" evidence="1">
    <location>
        <begin position="59"/>
        <end position="81"/>
    </location>
</feature>
<protein>
    <submittedName>
        <fullName evidence="2">Uncharacterized protein</fullName>
    </submittedName>
</protein>
<sequence>MKRKFKVLKSVYHNPTLRRSLLICAGITAFIIIAQPYLVGSIYSSAKAVDLLKGLQSSSLYFGSAITTASATVLALMLTLLSMTNKSENEFDGSVYRSIEIVGLISTATFIGAVLLLLCLSLPVGKFDNIPPGWYRGLYYTLSTLNGLLSGLMTAGILILFDTVRLLIRDISPHRDYRDY</sequence>
<keyword evidence="1" id="KW-1133">Transmembrane helix</keyword>
<keyword evidence="1" id="KW-0472">Membrane</keyword>